<name>A0A6M3LJJ2_9ZZZZ</name>
<dbReference type="EMBL" id="MT141612">
    <property type="protein sequence ID" value="QJA68386.1"/>
    <property type="molecule type" value="Genomic_DNA"/>
</dbReference>
<proteinExistence type="predicted"/>
<sequence length="109" mass="12494">MSYCRWSSDNFKSDIYCYADVSGGWTIHVASKHLEKELPPLLDFGSVTKEEWADALRKTADVPIGLEHDGETFRCYSIKDTIDKLVQLHQAGYHVPKHALERLREELGE</sequence>
<evidence type="ECO:0000313" key="2">
    <source>
        <dbReference type="EMBL" id="QJA95426.1"/>
    </source>
</evidence>
<protein>
    <submittedName>
        <fullName evidence="2">Uncharacterized protein</fullName>
    </submittedName>
</protein>
<reference evidence="2" key="1">
    <citation type="submission" date="2020-03" db="EMBL/GenBank/DDBJ databases">
        <title>The deep terrestrial virosphere.</title>
        <authorList>
            <person name="Holmfeldt K."/>
            <person name="Nilsson E."/>
            <person name="Simone D."/>
            <person name="Lopez-Fernandez M."/>
            <person name="Wu X."/>
            <person name="de Brujin I."/>
            <person name="Lundin D."/>
            <person name="Andersson A."/>
            <person name="Bertilsson S."/>
            <person name="Dopson M."/>
        </authorList>
    </citation>
    <scope>NUCLEOTIDE SEQUENCE</scope>
    <source>
        <strain evidence="1">MM415A06905</strain>
        <strain evidence="2">MM415B05390</strain>
    </source>
</reference>
<gene>
    <name evidence="1" type="ORF">MM415A06905_0008</name>
    <name evidence="2" type="ORF">MM415B05390_0009</name>
</gene>
<dbReference type="AlphaFoldDB" id="A0A6M3LJJ2"/>
<accession>A0A6M3LJJ2</accession>
<organism evidence="2">
    <name type="scientific">viral metagenome</name>
    <dbReference type="NCBI Taxonomy" id="1070528"/>
    <lineage>
        <taxon>unclassified sequences</taxon>
        <taxon>metagenomes</taxon>
        <taxon>organismal metagenomes</taxon>
    </lineage>
</organism>
<evidence type="ECO:0000313" key="1">
    <source>
        <dbReference type="EMBL" id="QJA68386.1"/>
    </source>
</evidence>
<dbReference type="EMBL" id="MT143313">
    <property type="protein sequence ID" value="QJA95426.1"/>
    <property type="molecule type" value="Genomic_DNA"/>
</dbReference>